<evidence type="ECO:0000259" key="5">
    <source>
        <dbReference type="Pfam" id="PF00149"/>
    </source>
</evidence>
<reference evidence="8" key="1">
    <citation type="submission" date="2016-06" db="UniProtKB">
        <authorList>
            <consortium name="WormBaseParasite"/>
        </authorList>
    </citation>
    <scope>IDENTIFICATION</scope>
</reference>
<dbReference type="WBParaSite" id="nOo.2.0.1.t05153-RA">
    <property type="protein sequence ID" value="nOo.2.0.1.t05153-RA"/>
    <property type="gene ID" value="nOo.2.0.1.g05153"/>
</dbReference>
<dbReference type="Gene3D" id="3.60.21.10">
    <property type="match status" value="1"/>
</dbReference>
<protein>
    <recommendedName>
        <fullName evidence="1">Tartrate-resistant acid phosphatase type 5</fullName>
    </recommendedName>
    <alternativeName>
        <fullName evidence="4">Tartrate-resistant acid ATPase</fullName>
    </alternativeName>
    <alternativeName>
        <fullName evidence="3">Type 5 acid phosphatase</fullName>
    </alternativeName>
</protein>
<keyword evidence="7" id="KW-1185">Reference proteome</keyword>
<dbReference type="AlphaFoldDB" id="A0A182EAS5"/>
<evidence type="ECO:0000256" key="4">
    <source>
        <dbReference type="ARBA" id="ARBA00031589"/>
    </source>
</evidence>
<dbReference type="InterPro" id="IPR039156">
    <property type="entry name" value="PHAF1/BROMI"/>
</dbReference>
<evidence type="ECO:0000313" key="8">
    <source>
        <dbReference type="WBParaSite" id="nOo.2.0.1.t05153-RA"/>
    </source>
</evidence>
<dbReference type="Pfam" id="PF03676">
    <property type="entry name" value="PHAF1"/>
    <property type="match status" value="1"/>
</dbReference>
<proteinExistence type="inferred from homology"/>
<comment type="similarity">
    <text evidence="2">Belongs to the PHAF1 family.</text>
</comment>
<dbReference type="EMBL" id="UYRW01001305">
    <property type="protein sequence ID" value="VDK76195.1"/>
    <property type="molecule type" value="Genomic_DNA"/>
</dbReference>
<dbReference type="InterPro" id="IPR024927">
    <property type="entry name" value="Acid_PPase"/>
</dbReference>
<dbReference type="GO" id="GO:0003993">
    <property type="term" value="F:acid phosphatase activity"/>
    <property type="evidence" value="ECO:0007669"/>
    <property type="project" value="InterPro"/>
</dbReference>
<evidence type="ECO:0000313" key="6">
    <source>
        <dbReference type="EMBL" id="VDK76195.1"/>
    </source>
</evidence>
<dbReference type="GO" id="GO:0043001">
    <property type="term" value="P:Golgi to plasma membrane protein transport"/>
    <property type="evidence" value="ECO:0007669"/>
    <property type="project" value="TreeGrafter"/>
</dbReference>
<dbReference type="Pfam" id="PF00149">
    <property type="entry name" value="Metallophos"/>
    <property type="match status" value="1"/>
</dbReference>
<evidence type="ECO:0000256" key="1">
    <source>
        <dbReference type="ARBA" id="ARBA00015822"/>
    </source>
</evidence>
<dbReference type="OrthoDB" id="411211at2759"/>
<name>A0A182EAS5_ONCOC</name>
<evidence type="ECO:0000313" key="7">
    <source>
        <dbReference type="Proteomes" id="UP000271087"/>
    </source>
</evidence>
<dbReference type="PANTHER" id="PTHR13465:SF2">
    <property type="entry name" value="PHAGOSOME ASSEMBLY FACTOR 1"/>
    <property type="match status" value="1"/>
</dbReference>
<gene>
    <name evidence="6" type="ORF">NOO_LOCUS5153</name>
</gene>
<dbReference type="InterPro" id="IPR004843">
    <property type="entry name" value="Calcineurin-like_PHP"/>
</dbReference>
<dbReference type="InterPro" id="IPR029052">
    <property type="entry name" value="Metallo-depent_PP-like"/>
</dbReference>
<dbReference type="CDD" id="cd07378">
    <property type="entry name" value="MPP_ACP5"/>
    <property type="match status" value="1"/>
</dbReference>
<dbReference type="PANTHER" id="PTHR13465">
    <property type="entry name" value="UPF0183 PROTEIN"/>
    <property type="match status" value="1"/>
</dbReference>
<dbReference type="Proteomes" id="UP000271087">
    <property type="component" value="Unassembled WGS sequence"/>
</dbReference>
<dbReference type="GO" id="GO:0005802">
    <property type="term" value="C:trans-Golgi network"/>
    <property type="evidence" value="ECO:0007669"/>
    <property type="project" value="TreeGrafter"/>
</dbReference>
<dbReference type="SUPFAM" id="SSF56300">
    <property type="entry name" value="Metallo-dependent phosphatases"/>
    <property type="match status" value="1"/>
</dbReference>
<evidence type="ECO:0000256" key="3">
    <source>
        <dbReference type="ARBA" id="ARBA00029999"/>
    </source>
</evidence>
<evidence type="ECO:0000256" key="2">
    <source>
        <dbReference type="ARBA" id="ARBA00024339"/>
    </source>
</evidence>
<organism evidence="8">
    <name type="scientific">Onchocerca ochengi</name>
    <name type="common">Filarial nematode worm</name>
    <dbReference type="NCBI Taxonomy" id="42157"/>
    <lineage>
        <taxon>Eukaryota</taxon>
        <taxon>Metazoa</taxon>
        <taxon>Ecdysozoa</taxon>
        <taxon>Nematoda</taxon>
        <taxon>Chromadorea</taxon>
        <taxon>Rhabditida</taxon>
        <taxon>Spirurina</taxon>
        <taxon>Spiruromorpha</taxon>
        <taxon>Filarioidea</taxon>
        <taxon>Onchocercidae</taxon>
        <taxon>Onchocerca</taxon>
    </lineage>
</organism>
<dbReference type="InterPro" id="IPR005373">
    <property type="entry name" value="PHAF1"/>
</dbReference>
<accession>A0A182EAS5</accession>
<dbReference type="STRING" id="42157.A0A182EAS5"/>
<feature type="domain" description="Calcineurin-like phosphoesterase" evidence="5">
    <location>
        <begin position="86"/>
        <end position="301"/>
    </location>
</feature>
<sequence length="806" mass="89494">MNHASSFSEHYCQNSVGIIASADESTTPIAELPQKLTISSQSEYQISLGTESSPENECNLGSYACRMICVNNGICYKNDSNNLQFFLIGDTGGLPIYPYTTYAQKLVAKSLANIGDKKNIEFTISVGDNIYFTGVKDEFDGRFQETFENVYKGKALEKPWYLIAGNHDHFGNISGQIAYTNRSQRWTYPASYYKVSYAFGKNATLVEFLMIDTILLCGNTRDITEAGFIDMIFATVQKNPNMPKDPVAAKTQLDWIEQQLSSSRADYLFVVGHYPLYSISEHGSMNCLIEKVKPLLEKYHATAYHIVTEHSLGSDDVEKIQLHYIVSGAGSRSDHSVKHMDTIPEGSLRFNYPTGFNPVSQLGLSTGGFICADMDREKAIFTFYNGKGKQKYSCIITPRKNEVRGMLQVEVMPGCGIRNDYIELLLGMPINQAIAAIQNASRYIQNVELTYSSKEPLSRDIMIRLTKDGIRLYFEPNTQLLRLIEVYDLSNIILQYGGVVFSSPKDEADVNKVEGCFGATHPGVYVAEQSLYELSWKGLSFSFPTLNETSKVQTSSIDATGLGSLQFRSNSPPLLAKMAIYSDTYNSPKPPKISAASLCGVICPVEVKSISDGSRISGLFFIFAAETPLTDSSSRKQAFGLRKIERSIFFGDTSESVLSSLGTPSKVFYTKADRMLIHRGEDSKKLRGPRPNYFFNYFSLGVDILFDCITNRVQKFVLHTNLPGHFDFGIYVRCNFCIAVTGGPIITPSSKRENFLGAFCGDTTVQPVVLSRSGTENPFGSTFCYGTNQIIVEVMDNGFIASVTLF</sequence>
<reference evidence="6 7" key="2">
    <citation type="submission" date="2018-08" db="EMBL/GenBank/DDBJ databases">
        <authorList>
            <person name="Laetsch R D."/>
            <person name="Stevens L."/>
            <person name="Kumar S."/>
            <person name="Blaxter L. M."/>
        </authorList>
    </citation>
    <scope>NUCLEOTIDE SEQUENCE [LARGE SCALE GENOMIC DNA]</scope>
</reference>